<feature type="transmembrane region" description="Helical" evidence="2">
    <location>
        <begin position="38"/>
        <end position="59"/>
    </location>
</feature>
<organism evidence="3 4">
    <name type="scientific">Leptospira ryugenii</name>
    <dbReference type="NCBI Taxonomy" id="1917863"/>
    <lineage>
        <taxon>Bacteria</taxon>
        <taxon>Pseudomonadati</taxon>
        <taxon>Spirochaetota</taxon>
        <taxon>Spirochaetia</taxon>
        <taxon>Leptospirales</taxon>
        <taxon>Leptospiraceae</taxon>
        <taxon>Leptospira</taxon>
    </lineage>
</organism>
<dbReference type="OrthoDB" id="326620at2"/>
<feature type="compositionally biased region" description="Basic and acidic residues" evidence="1">
    <location>
        <begin position="186"/>
        <end position="196"/>
    </location>
</feature>
<keyword evidence="2" id="KW-0812">Transmembrane</keyword>
<proteinExistence type="predicted"/>
<feature type="compositionally biased region" description="Basic and acidic residues" evidence="1">
    <location>
        <begin position="254"/>
        <end position="268"/>
    </location>
</feature>
<protein>
    <submittedName>
        <fullName evidence="3">Uncharacterized protein</fullName>
    </submittedName>
</protein>
<keyword evidence="2" id="KW-0472">Membrane</keyword>
<sequence length="268" mass="30761">MVDFKKKINLPKVNVDPKKVLGAADGLVGKIPPQVAALLRKIAIALLIFFLLMAIYTGWTRGWENATPQGLQLASDTRSLFAMELEKEYNRSRKDVRMTDPEEIEYEHNKKMQFEFISERESINPTKTPIPEEDDFLGKERDFRNRKNESTTPPLASPSGEGLISSPIDVESVGSWQNTDTLQEINDTKVLDRKDTQSLPQGKPKKVEQPILDPIDKQSIKDDERYDKIMDRITKLEKLKKEKSKETLPSSTQEPEKKKVRELERVPR</sequence>
<dbReference type="Proteomes" id="UP000245133">
    <property type="component" value="Unassembled WGS sequence"/>
</dbReference>
<feature type="compositionally biased region" description="Basic and acidic residues" evidence="1">
    <location>
        <begin position="136"/>
        <end position="149"/>
    </location>
</feature>
<dbReference type="EMBL" id="BFBB01000007">
    <property type="protein sequence ID" value="GBF50775.1"/>
    <property type="molecule type" value="Genomic_DNA"/>
</dbReference>
<dbReference type="AlphaFoldDB" id="A0A2P2E1L2"/>
<feature type="compositionally biased region" description="Polar residues" evidence="1">
    <location>
        <begin position="174"/>
        <end position="185"/>
    </location>
</feature>
<feature type="region of interest" description="Disordered" evidence="1">
    <location>
        <begin position="240"/>
        <end position="268"/>
    </location>
</feature>
<accession>A0A2P2E1L2</accession>
<reference evidence="3 4" key="1">
    <citation type="submission" date="2018-02" db="EMBL/GenBank/DDBJ databases">
        <title>Novel Leptospira species isolated from soil and water in Japan.</title>
        <authorList>
            <person name="Nakao R."/>
            <person name="Masuzawa T."/>
        </authorList>
    </citation>
    <scope>NUCLEOTIDE SEQUENCE [LARGE SCALE GENOMIC DNA]</scope>
    <source>
        <strain evidence="3 4">YH101</strain>
    </source>
</reference>
<keyword evidence="2" id="KW-1133">Transmembrane helix</keyword>
<feature type="compositionally biased region" description="Basic and acidic residues" evidence="1">
    <location>
        <begin position="214"/>
        <end position="226"/>
    </location>
</feature>
<dbReference type="NCBIfam" id="NF047776">
    <property type="entry name" value="LIC11485_Nterm"/>
    <property type="match status" value="1"/>
</dbReference>
<name>A0A2P2E1L2_9LEPT</name>
<evidence type="ECO:0000313" key="3">
    <source>
        <dbReference type="EMBL" id="GBF50775.1"/>
    </source>
</evidence>
<evidence type="ECO:0000256" key="2">
    <source>
        <dbReference type="SAM" id="Phobius"/>
    </source>
</evidence>
<comment type="caution">
    <text evidence="3">The sequence shown here is derived from an EMBL/GenBank/DDBJ whole genome shotgun (WGS) entry which is preliminary data.</text>
</comment>
<feature type="region of interest" description="Disordered" evidence="1">
    <location>
        <begin position="120"/>
        <end position="226"/>
    </location>
</feature>
<evidence type="ECO:0000313" key="4">
    <source>
        <dbReference type="Proteomes" id="UP000245133"/>
    </source>
</evidence>
<keyword evidence="4" id="KW-1185">Reference proteome</keyword>
<dbReference type="RefSeq" id="WP_108976799.1">
    <property type="nucleotide sequence ID" value="NZ_BFBB01000007.1"/>
</dbReference>
<gene>
    <name evidence="3" type="ORF">LPTSP4_23020</name>
</gene>
<evidence type="ECO:0000256" key="1">
    <source>
        <dbReference type="SAM" id="MobiDB-lite"/>
    </source>
</evidence>